<dbReference type="InterPro" id="IPR012467">
    <property type="entry name" value="DUF1684"/>
</dbReference>
<evidence type="ECO:0000313" key="1">
    <source>
        <dbReference type="EMBL" id="MBJ7594100.1"/>
    </source>
</evidence>
<dbReference type="AlphaFoldDB" id="A0A2W6AIB4"/>
<comment type="caution">
    <text evidence="2">The sequence shown here is derived from an EMBL/GenBank/DDBJ whole genome shotgun (WGS) entry which is preliminary data.</text>
</comment>
<reference evidence="2 3" key="1">
    <citation type="journal article" date="2017" name="Nature">
        <title>Atmospheric trace gases support primary production in Antarctic desert surface soil.</title>
        <authorList>
            <person name="Ji M."/>
            <person name="Greening C."/>
            <person name="Vanwonterghem I."/>
            <person name="Carere C.R."/>
            <person name="Bay S.K."/>
            <person name="Steen J.A."/>
            <person name="Montgomery K."/>
            <person name="Lines T."/>
            <person name="Beardall J."/>
            <person name="van Dorst J."/>
            <person name="Snape I."/>
            <person name="Stott M.B."/>
            <person name="Hugenholtz P."/>
            <person name="Ferrari B.C."/>
        </authorList>
    </citation>
    <scope>NUCLEOTIDE SEQUENCE [LARGE SCALE GENOMIC DNA]</scope>
    <source>
        <strain evidence="2">RRmetagenome_bin12</strain>
    </source>
</reference>
<accession>A0A2W6AIB4</accession>
<name>A0A2W6AIB4_9BACT</name>
<accession>A0A934JW31</accession>
<organism evidence="2 3">
    <name type="scientific">Candidatus Aeolococcus gillhamiae</name>
    <dbReference type="NCBI Taxonomy" id="3127015"/>
    <lineage>
        <taxon>Bacteria</taxon>
        <taxon>Bacillati</taxon>
        <taxon>Candidatus Dormiibacterota</taxon>
        <taxon>Candidatus Dormibacteria</taxon>
        <taxon>Candidatus Aeolococcales</taxon>
        <taxon>Candidatus Aeolococcaceae</taxon>
        <taxon>Candidatus Aeolococcus</taxon>
    </lineage>
</organism>
<gene>
    <name evidence="2" type="ORF">DLM65_02245</name>
    <name evidence="1" type="ORF">JF886_04430</name>
</gene>
<dbReference type="Proteomes" id="UP000248724">
    <property type="component" value="Unassembled WGS sequence"/>
</dbReference>
<dbReference type="Pfam" id="PF07920">
    <property type="entry name" value="DUF1684"/>
    <property type="match status" value="1"/>
</dbReference>
<sequence length="197" mass="21603">MDAPAAVQLAEWRRTVNELYAEVRALGPGEPAWLRWRAGKERLYRDHPQSPVAADRRAGYRFDCFAYDASMRALAELAPISPRHLDGDDEVPGMTHIGTLRFSLNDAEHELGAYWLDGYAGGLFVPFADTTSGAETYGGGRYALDTAKGADLGTDGDRIVLDFNFAYAPSCAHDPRWRCPLAPGTSRLAATIRAGER</sequence>
<evidence type="ECO:0000313" key="4">
    <source>
        <dbReference type="Proteomes" id="UP000606991"/>
    </source>
</evidence>
<reference evidence="2" key="2">
    <citation type="submission" date="2018-05" db="EMBL/GenBank/DDBJ databases">
        <authorList>
            <person name="Ferrari B."/>
        </authorList>
    </citation>
    <scope>NUCLEOTIDE SEQUENCE</scope>
    <source>
        <strain evidence="2">RRmetagenome_bin12</strain>
    </source>
</reference>
<dbReference type="EMBL" id="QHBU01000038">
    <property type="protein sequence ID" value="PZR83324.1"/>
    <property type="molecule type" value="Genomic_DNA"/>
</dbReference>
<dbReference type="EMBL" id="JAEKNS010000052">
    <property type="protein sequence ID" value="MBJ7594100.1"/>
    <property type="molecule type" value="Genomic_DNA"/>
</dbReference>
<dbReference type="PANTHER" id="PTHR41913:SF1">
    <property type="entry name" value="DUF1684 DOMAIN-CONTAINING PROTEIN"/>
    <property type="match status" value="1"/>
</dbReference>
<protein>
    <submittedName>
        <fullName evidence="1">DUF1684 domain-containing protein</fullName>
    </submittedName>
</protein>
<reference evidence="1 4" key="3">
    <citation type="submission" date="2020-10" db="EMBL/GenBank/DDBJ databases">
        <title>Ca. Dormibacterota MAGs.</title>
        <authorList>
            <person name="Montgomery K."/>
        </authorList>
    </citation>
    <scope>NUCLEOTIDE SEQUENCE [LARGE SCALE GENOMIC DNA]</scope>
    <source>
        <strain evidence="1">SC8812_S17_18</strain>
    </source>
</reference>
<dbReference type="Proteomes" id="UP000606991">
    <property type="component" value="Unassembled WGS sequence"/>
</dbReference>
<dbReference type="PANTHER" id="PTHR41913">
    <property type="entry name" value="DUF1684 DOMAIN-CONTAINING PROTEIN"/>
    <property type="match status" value="1"/>
</dbReference>
<evidence type="ECO:0000313" key="3">
    <source>
        <dbReference type="Proteomes" id="UP000248724"/>
    </source>
</evidence>
<dbReference type="RefSeq" id="WP_337310004.1">
    <property type="nucleotide sequence ID" value="NZ_JAEKNS010000052.1"/>
</dbReference>
<evidence type="ECO:0000313" key="2">
    <source>
        <dbReference type="EMBL" id="PZR83324.1"/>
    </source>
</evidence>
<proteinExistence type="predicted"/>